<evidence type="ECO:0000256" key="3">
    <source>
        <dbReference type="ARBA" id="ARBA00022475"/>
    </source>
</evidence>
<keyword evidence="5 11" id="KW-0732">Signal</keyword>
<organism evidence="13">
    <name type="scientific">Trypanosoma brucei</name>
    <dbReference type="NCBI Taxonomy" id="5691"/>
    <lineage>
        <taxon>Eukaryota</taxon>
        <taxon>Discoba</taxon>
        <taxon>Euglenozoa</taxon>
        <taxon>Kinetoplastea</taxon>
        <taxon>Metakinetoplastina</taxon>
        <taxon>Trypanosomatida</taxon>
        <taxon>Trypanosomatidae</taxon>
        <taxon>Trypanosoma</taxon>
    </lineage>
</organism>
<feature type="coiled-coil region" evidence="9">
    <location>
        <begin position="325"/>
        <end position="352"/>
    </location>
</feature>
<comment type="function">
    <text evidence="1">VSG forms a coat on the surface of the parasite. The trypanosome evades the immune response of the host by expressing a series of antigenically distinct VSGs from an estimated 1000 VSG genes.</text>
</comment>
<evidence type="ECO:0000259" key="12">
    <source>
        <dbReference type="Pfam" id="PF13206"/>
    </source>
</evidence>
<evidence type="ECO:0000256" key="7">
    <source>
        <dbReference type="ARBA" id="ARBA00023180"/>
    </source>
</evidence>
<dbReference type="GO" id="GO:0098552">
    <property type="term" value="C:side of membrane"/>
    <property type="evidence" value="ECO:0007669"/>
    <property type="project" value="UniProtKB-KW"/>
</dbReference>
<evidence type="ECO:0000313" key="13">
    <source>
        <dbReference type="EMBL" id="APD73418.1"/>
    </source>
</evidence>
<feature type="signal peptide" evidence="11">
    <location>
        <begin position="1"/>
        <end position="17"/>
    </location>
</feature>
<evidence type="ECO:0000256" key="11">
    <source>
        <dbReference type="SAM" id="SignalP"/>
    </source>
</evidence>
<evidence type="ECO:0000256" key="2">
    <source>
        <dbReference type="ARBA" id="ARBA00004609"/>
    </source>
</evidence>
<evidence type="ECO:0000256" key="5">
    <source>
        <dbReference type="ARBA" id="ARBA00022729"/>
    </source>
</evidence>
<feature type="compositionally biased region" description="Basic and acidic residues" evidence="10">
    <location>
        <begin position="433"/>
        <end position="457"/>
    </location>
</feature>
<feature type="region of interest" description="Disordered" evidence="10">
    <location>
        <begin position="74"/>
        <end position="95"/>
    </location>
</feature>
<keyword evidence="6" id="KW-0472">Membrane</keyword>
<dbReference type="InterPro" id="IPR027446">
    <property type="entry name" value="VSG_C_dom_sf"/>
</dbReference>
<evidence type="ECO:0000256" key="8">
    <source>
        <dbReference type="ARBA" id="ARBA00023288"/>
    </source>
</evidence>
<dbReference type="EMBL" id="KX699462">
    <property type="protein sequence ID" value="APD73418.1"/>
    <property type="molecule type" value="Genomic_DNA"/>
</dbReference>
<evidence type="ECO:0000256" key="4">
    <source>
        <dbReference type="ARBA" id="ARBA00022622"/>
    </source>
</evidence>
<proteinExistence type="predicted"/>
<evidence type="ECO:0000256" key="9">
    <source>
        <dbReference type="SAM" id="Coils"/>
    </source>
</evidence>
<protein>
    <submittedName>
        <fullName evidence="13">Variant surface glycoprotein 1125.1168</fullName>
    </submittedName>
</protein>
<evidence type="ECO:0000256" key="10">
    <source>
        <dbReference type="SAM" id="MobiDB-lite"/>
    </source>
</evidence>
<dbReference type="VEuPathDB" id="TriTrypDB:Tb427_000104600"/>
<dbReference type="SUPFAM" id="SSF118251">
    <property type="entry name" value="Variant surface glycoprotein MITAT 1.2, VSG 221, C-terminal domain"/>
    <property type="match status" value="1"/>
</dbReference>
<dbReference type="GO" id="GO:0005886">
    <property type="term" value="C:plasma membrane"/>
    <property type="evidence" value="ECO:0007669"/>
    <property type="project" value="UniProtKB-SubCell"/>
</dbReference>
<accession>A0A1J0R6F6</accession>
<keyword evidence="3" id="KW-1003">Cell membrane</keyword>
<keyword evidence="4" id="KW-0336">GPI-anchor</keyword>
<keyword evidence="7" id="KW-0325">Glycoprotein</keyword>
<dbReference type="Pfam" id="PF13206">
    <property type="entry name" value="VSG_B"/>
    <property type="match status" value="1"/>
</dbReference>
<dbReference type="InterPro" id="IPR025932">
    <property type="entry name" value="Trypano_VSG_B_N_dom"/>
</dbReference>
<evidence type="ECO:0000256" key="1">
    <source>
        <dbReference type="ARBA" id="ARBA00002523"/>
    </source>
</evidence>
<dbReference type="Gene3D" id="4.10.110.20">
    <property type="entry name" value="Variant surface glycoprotein MITAT 1.2, VSG 221, C-terminal domain"/>
    <property type="match status" value="1"/>
</dbReference>
<feature type="compositionally biased region" description="Polar residues" evidence="10">
    <location>
        <begin position="371"/>
        <end position="381"/>
    </location>
</feature>
<feature type="chain" id="PRO_5012339602" evidence="11">
    <location>
        <begin position="18"/>
        <end position="466"/>
    </location>
</feature>
<keyword evidence="8" id="KW-0449">Lipoprotein</keyword>
<evidence type="ECO:0000256" key="6">
    <source>
        <dbReference type="ARBA" id="ARBA00023136"/>
    </source>
</evidence>
<dbReference type="AlphaFoldDB" id="A0A1J0R6F6"/>
<comment type="subcellular location">
    <subcellularLocation>
        <location evidence="2">Cell membrane</location>
        <topology evidence="2">Lipid-anchor</topology>
        <topology evidence="2">GPI-anchor</topology>
    </subcellularLocation>
</comment>
<feature type="region of interest" description="Disordered" evidence="10">
    <location>
        <begin position="420"/>
        <end position="466"/>
    </location>
</feature>
<keyword evidence="9" id="KW-0175">Coiled coil</keyword>
<name>A0A1J0R6F6_9TRYP</name>
<sequence length="466" mass="49927">MRSEFIATLALAAAVQAAVNDNAAEFRVFCDILGMDTRVETISITLDTAKATEVLEELAYLNLTAAPDGWLKDKNGELADKKGSDKKTERQEWETHVKKLTEKDATTGKPKYTRITSTRRKTGIATAMARAYNKAIVIKQEFDNLSKKVTGAKAKATSEIKSALYGDGKSAFDKGSLESTAANNCQDENNNKNAGKCVAWDFLCLCTASDADGATRCTHGANGGQLADPSSLETAKTAFEAIKNSCPQKPANKALTADEIFGTIASFESLLGRQSAGQTNAPNHYVFGKPHTSGACDANSAQGMCVNYKKQLSKGGAGIHWLNNLAAAAETLRSAEKAVQEAKATEAKLTAIQTAAWTLYDDSVSEPAEVQENQQPFTNKQGQEKKETDATCEAKGIGAECKPPCKVVGEGDAAKCKLDKKEVTKQETGNQDGKIHSDRCTKDKDKTSCEKENEGQKQVKKTIVGA</sequence>
<dbReference type="VEuPathDB" id="TriTrypDB:Tb05.5K5.430"/>
<feature type="domain" description="Trypanosome variant surface glycoprotein B-type N-terminal" evidence="12">
    <location>
        <begin position="6"/>
        <end position="350"/>
    </location>
</feature>
<feature type="region of interest" description="Disordered" evidence="10">
    <location>
        <begin position="366"/>
        <end position="387"/>
    </location>
</feature>
<reference evidence="13" key="1">
    <citation type="submission" date="2016-08" db="EMBL/GenBank/DDBJ databases">
        <title>VSG repertoire of Trypanosoma brucei EATRO 1125.</title>
        <authorList>
            <person name="Cross G.A."/>
        </authorList>
    </citation>
    <scope>NUCLEOTIDE SEQUENCE</scope>
    <source>
        <strain evidence="13">EATRO 1125</strain>
    </source>
</reference>